<evidence type="ECO:0000256" key="1">
    <source>
        <dbReference type="ARBA" id="ARBA00001946"/>
    </source>
</evidence>
<dbReference type="SUPFAM" id="SSF48576">
    <property type="entry name" value="Terpenoid synthases"/>
    <property type="match status" value="1"/>
</dbReference>
<keyword evidence="3 6" id="KW-0808">Transferase</keyword>
<name>A0A2N1PKH5_9BACT</name>
<dbReference type="EMBL" id="PGXC01000033">
    <property type="protein sequence ID" value="PKK88844.1"/>
    <property type="molecule type" value="Genomic_DNA"/>
</dbReference>
<sequence>MKSFLVKAMMTSEFFSDQLMRAASLFDSRLPDYIATLPALAAIRQPSAWGMGLDEACNAVVAGGKRVRPALALLASEALNVPLDQAMSIAMTIELFHNFTLIHDDIEDGDEMRRGRPTVWKRFGTDIAINAGGYVHSLAFDRVLALRSSGVNSEGLAAIFSLLSRVSCRTHIGQALDISSRLDRSFSLFTYYRLVLHKTGFCLAFPLTASAVLAGFSEVDVNRLDSLGRRFGLLFQIVDDLIDLTAAKGRGEVGSDIREGKRSFLVALSQTILKPRDLNRLYDILDTPRESTDSLMIDEAMGLYSEFGVEKKARAILASISSEVEQRVSCFPSKLRKTLISFRDYLVGRCI</sequence>
<dbReference type="PROSITE" id="PS00723">
    <property type="entry name" value="POLYPRENYL_SYNTHASE_1"/>
    <property type="match status" value="1"/>
</dbReference>
<dbReference type="InterPro" id="IPR008949">
    <property type="entry name" value="Isoprenoid_synthase_dom_sf"/>
</dbReference>
<evidence type="ECO:0000256" key="5">
    <source>
        <dbReference type="ARBA" id="ARBA00022842"/>
    </source>
</evidence>
<dbReference type="PROSITE" id="PS00444">
    <property type="entry name" value="POLYPRENYL_SYNTHASE_2"/>
    <property type="match status" value="1"/>
</dbReference>
<evidence type="ECO:0000256" key="6">
    <source>
        <dbReference type="RuleBase" id="RU004466"/>
    </source>
</evidence>
<accession>A0A2N1PKH5</accession>
<evidence type="ECO:0000256" key="3">
    <source>
        <dbReference type="ARBA" id="ARBA00022679"/>
    </source>
</evidence>
<evidence type="ECO:0000313" key="8">
    <source>
        <dbReference type="Proteomes" id="UP000233256"/>
    </source>
</evidence>
<keyword evidence="4" id="KW-0479">Metal-binding</keyword>
<dbReference type="InterPro" id="IPR000092">
    <property type="entry name" value="Polyprenyl_synt"/>
</dbReference>
<dbReference type="InterPro" id="IPR033749">
    <property type="entry name" value="Polyprenyl_synt_CS"/>
</dbReference>
<dbReference type="SFLD" id="SFLDG01017">
    <property type="entry name" value="Polyprenyl_Transferase_Like"/>
    <property type="match status" value="1"/>
</dbReference>
<reference evidence="7 8" key="1">
    <citation type="journal article" date="2017" name="ISME J.">
        <title>Potential for microbial H2 and metal transformations associated with novel bacteria and archaea in deep terrestrial subsurface sediments.</title>
        <authorList>
            <person name="Hernsdorf A.W."/>
            <person name="Amano Y."/>
            <person name="Miyakawa K."/>
            <person name="Ise K."/>
            <person name="Suzuki Y."/>
            <person name="Anantharaman K."/>
            <person name="Probst A."/>
            <person name="Burstein D."/>
            <person name="Thomas B.C."/>
            <person name="Banfield J.F."/>
        </authorList>
    </citation>
    <scope>NUCLEOTIDE SEQUENCE [LARGE SCALE GENOMIC DNA]</scope>
    <source>
        <strain evidence="7">HGW-Wallbacteria-1</strain>
    </source>
</reference>
<comment type="cofactor">
    <cofactor evidence="1">
        <name>Mg(2+)</name>
        <dbReference type="ChEBI" id="CHEBI:18420"/>
    </cofactor>
</comment>
<comment type="similarity">
    <text evidence="2 6">Belongs to the FPP/GGPP synthase family.</text>
</comment>
<dbReference type="PANTHER" id="PTHR12001">
    <property type="entry name" value="GERANYLGERANYL PYROPHOSPHATE SYNTHASE"/>
    <property type="match status" value="1"/>
</dbReference>
<dbReference type="Proteomes" id="UP000233256">
    <property type="component" value="Unassembled WGS sequence"/>
</dbReference>
<comment type="caution">
    <text evidence="7">The sequence shown here is derived from an EMBL/GenBank/DDBJ whole genome shotgun (WGS) entry which is preliminary data.</text>
</comment>
<proteinExistence type="inferred from homology"/>
<protein>
    <recommendedName>
        <fullName evidence="9">Polyprenyl synthetase family protein</fullName>
    </recommendedName>
</protein>
<dbReference type="GO" id="GO:0046872">
    <property type="term" value="F:metal ion binding"/>
    <property type="evidence" value="ECO:0007669"/>
    <property type="project" value="UniProtKB-KW"/>
</dbReference>
<evidence type="ECO:0008006" key="9">
    <source>
        <dbReference type="Google" id="ProtNLM"/>
    </source>
</evidence>
<organism evidence="7 8">
    <name type="scientific">Candidatus Wallbacteria bacterium HGW-Wallbacteria-1</name>
    <dbReference type="NCBI Taxonomy" id="2013854"/>
    <lineage>
        <taxon>Bacteria</taxon>
        <taxon>Candidatus Walliibacteriota</taxon>
    </lineage>
</organism>
<dbReference type="SFLD" id="SFLDS00005">
    <property type="entry name" value="Isoprenoid_Synthase_Type_I"/>
    <property type="match status" value="1"/>
</dbReference>
<evidence type="ECO:0000313" key="7">
    <source>
        <dbReference type="EMBL" id="PKK88844.1"/>
    </source>
</evidence>
<keyword evidence="5" id="KW-0460">Magnesium</keyword>
<dbReference type="Gene3D" id="1.10.600.10">
    <property type="entry name" value="Farnesyl Diphosphate Synthase"/>
    <property type="match status" value="1"/>
</dbReference>
<dbReference type="Pfam" id="PF00348">
    <property type="entry name" value="polyprenyl_synt"/>
    <property type="match status" value="1"/>
</dbReference>
<dbReference type="PANTHER" id="PTHR12001:SF85">
    <property type="entry name" value="SHORT CHAIN ISOPRENYL DIPHOSPHATE SYNTHASE"/>
    <property type="match status" value="1"/>
</dbReference>
<evidence type="ECO:0000256" key="4">
    <source>
        <dbReference type="ARBA" id="ARBA00022723"/>
    </source>
</evidence>
<dbReference type="AlphaFoldDB" id="A0A2N1PKH5"/>
<evidence type="ECO:0000256" key="2">
    <source>
        <dbReference type="ARBA" id="ARBA00006706"/>
    </source>
</evidence>
<dbReference type="GO" id="GO:0008299">
    <property type="term" value="P:isoprenoid biosynthetic process"/>
    <property type="evidence" value="ECO:0007669"/>
    <property type="project" value="InterPro"/>
</dbReference>
<dbReference type="CDD" id="cd00685">
    <property type="entry name" value="Trans_IPPS_HT"/>
    <property type="match status" value="1"/>
</dbReference>
<dbReference type="GO" id="GO:0004659">
    <property type="term" value="F:prenyltransferase activity"/>
    <property type="evidence" value="ECO:0007669"/>
    <property type="project" value="InterPro"/>
</dbReference>
<gene>
    <name evidence="7" type="ORF">CVV64_17015</name>
</gene>